<reference evidence="2" key="1">
    <citation type="submission" date="2018-05" db="EMBL/GenBank/DDBJ databases">
        <authorList>
            <person name="Lanie J.A."/>
            <person name="Ng W.-L."/>
            <person name="Kazmierczak K.M."/>
            <person name="Andrzejewski T.M."/>
            <person name="Davidsen T.M."/>
            <person name="Wayne K.J."/>
            <person name="Tettelin H."/>
            <person name="Glass J.I."/>
            <person name="Rusch D."/>
            <person name="Podicherti R."/>
            <person name="Tsui H.-C.T."/>
            <person name="Winkler M.E."/>
        </authorList>
    </citation>
    <scope>NUCLEOTIDE SEQUENCE</scope>
</reference>
<accession>A0A383A6U4</accession>
<proteinExistence type="predicted"/>
<dbReference type="AlphaFoldDB" id="A0A383A6U4"/>
<evidence type="ECO:0000256" key="1">
    <source>
        <dbReference type="SAM" id="MobiDB-lite"/>
    </source>
</evidence>
<feature type="region of interest" description="Disordered" evidence="1">
    <location>
        <begin position="1"/>
        <end position="26"/>
    </location>
</feature>
<sequence>MIPFKNGERGAPFFNRIQTDKGVNDQ</sequence>
<organism evidence="2">
    <name type="scientific">marine metagenome</name>
    <dbReference type="NCBI Taxonomy" id="408172"/>
    <lineage>
        <taxon>unclassified sequences</taxon>
        <taxon>metagenomes</taxon>
        <taxon>ecological metagenomes</taxon>
    </lineage>
</organism>
<protein>
    <submittedName>
        <fullName evidence="2">Uncharacterized protein</fullName>
    </submittedName>
</protein>
<dbReference type="EMBL" id="UINC01189165">
    <property type="protein sequence ID" value="SVE02728.1"/>
    <property type="molecule type" value="Genomic_DNA"/>
</dbReference>
<gene>
    <name evidence="2" type="ORF">METZ01_LOCUS455582</name>
</gene>
<evidence type="ECO:0000313" key="2">
    <source>
        <dbReference type="EMBL" id="SVE02728.1"/>
    </source>
</evidence>
<name>A0A383A6U4_9ZZZZ</name>